<keyword evidence="2" id="KW-1185">Reference proteome</keyword>
<evidence type="ECO:0000313" key="2">
    <source>
        <dbReference type="Proteomes" id="UP001620626"/>
    </source>
</evidence>
<accession>A0ABD2KQG2</accession>
<comment type="caution">
    <text evidence="1">The sequence shown here is derived from an EMBL/GenBank/DDBJ whole genome shotgun (WGS) entry which is preliminary data.</text>
</comment>
<organism evidence="1 2">
    <name type="scientific">Heterodera trifolii</name>
    <dbReference type="NCBI Taxonomy" id="157864"/>
    <lineage>
        <taxon>Eukaryota</taxon>
        <taxon>Metazoa</taxon>
        <taxon>Ecdysozoa</taxon>
        <taxon>Nematoda</taxon>
        <taxon>Chromadorea</taxon>
        <taxon>Rhabditida</taxon>
        <taxon>Tylenchina</taxon>
        <taxon>Tylenchomorpha</taxon>
        <taxon>Tylenchoidea</taxon>
        <taxon>Heteroderidae</taxon>
        <taxon>Heteroderinae</taxon>
        <taxon>Heterodera</taxon>
    </lineage>
</organism>
<sequence length="94" mass="11062">MESTSQNAVSLSGSDFDPIYFSPEENQRWGKLLDRMRTFEQAVCRQFRRIEHTFVQITNQTQIQDTVERVKNLESSIKELENATELDTFETKEN</sequence>
<reference evidence="1 2" key="1">
    <citation type="submission" date="2024-10" db="EMBL/GenBank/DDBJ databases">
        <authorList>
            <person name="Kim D."/>
        </authorList>
    </citation>
    <scope>NUCLEOTIDE SEQUENCE [LARGE SCALE GENOMIC DNA]</scope>
    <source>
        <strain evidence="1">BH-2024</strain>
    </source>
</reference>
<evidence type="ECO:0000313" key="1">
    <source>
        <dbReference type="EMBL" id="KAL3105181.1"/>
    </source>
</evidence>
<dbReference type="AlphaFoldDB" id="A0ABD2KQG2"/>
<proteinExistence type="predicted"/>
<dbReference type="EMBL" id="JBICBT010000691">
    <property type="protein sequence ID" value="KAL3105181.1"/>
    <property type="molecule type" value="Genomic_DNA"/>
</dbReference>
<dbReference type="Proteomes" id="UP001620626">
    <property type="component" value="Unassembled WGS sequence"/>
</dbReference>
<gene>
    <name evidence="1" type="ORF">niasHT_028853</name>
</gene>
<name>A0ABD2KQG2_9BILA</name>
<protein>
    <submittedName>
        <fullName evidence="1">Uncharacterized protein</fullName>
    </submittedName>
</protein>